<organism evidence="2 3">
    <name type="scientific">Passalora fulva</name>
    <name type="common">Tomato leaf mold</name>
    <name type="synonym">Cladosporium fulvum</name>
    <dbReference type="NCBI Taxonomy" id="5499"/>
    <lineage>
        <taxon>Eukaryota</taxon>
        <taxon>Fungi</taxon>
        <taxon>Dikarya</taxon>
        <taxon>Ascomycota</taxon>
        <taxon>Pezizomycotina</taxon>
        <taxon>Dothideomycetes</taxon>
        <taxon>Dothideomycetidae</taxon>
        <taxon>Mycosphaerellales</taxon>
        <taxon>Mycosphaerellaceae</taxon>
        <taxon>Fulvia</taxon>
    </lineage>
</organism>
<evidence type="ECO:0000313" key="2">
    <source>
        <dbReference type="EMBL" id="UJO15008.1"/>
    </source>
</evidence>
<dbReference type="GeneID" id="71988014"/>
<reference evidence="2" key="2">
    <citation type="journal article" date="2022" name="Microb. Genom.">
        <title>A chromosome-scale genome assembly of the tomato pathogen Cladosporium fulvum reveals a compartmentalized genome architecture and the presence of a dispensable chromosome.</title>
        <authorList>
            <person name="Zaccaron A.Z."/>
            <person name="Chen L.H."/>
            <person name="Samaras A."/>
            <person name="Stergiopoulos I."/>
        </authorList>
    </citation>
    <scope>NUCLEOTIDE SEQUENCE</scope>
    <source>
        <strain evidence="2">Race5_Kim</strain>
    </source>
</reference>
<dbReference type="OrthoDB" id="265717at2759"/>
<dbReference type="Proteomes" id="UP000756132">
    <property type="component" value="Chromosome 3"/>
</dbReference>
<keyword evidence="3" id="KW-1185">Reference proteome</keyword>
<accession>A0A9Q8LE43</accession>
<evidence type="ECO:0000313" key="3">
    <source>
        <dbReference type="Proteomes" id="UP000756132"/>
    </source>
</evidence>
<name>A0A9Q8LE43_PASFU</name>
<evidence type="ECO:0000256" key="1">
    <source>
        <dbReference type="SAM" id="MobiDB-lite"/>
    </source>
</evidence>
<dbReference type="RefSeq" id="XP_047759374.1">
    <property type="nucleotide sequence ID" value="XM_047907284.1"/>
</dbReference>
<protein>
    <submittedName>
        <fullName evidence="2">Uncharacterized protein</fullName>
    </submittedName>
</protein>
<dbReference type="KEGG" id="ffu:CLAFUR5_08136"/>
<dbReference type="AlphaFoldDB" id="A0A9Q8LE43"/>
<gene>
    <name evidence="2" type="ORF">CLAFUR5_08136</name>
</gene>
<proteinExistence type="predicted"/>
<dbReference type="EMBL" id="CP090165">
    <property type="protein sequence ID" value="UJO15008.1"/>
    <property type="molecule type" value="Genomic_DNA"/>
</dbReference>
<feature type="region of interest" description="Disordered" evidence="1">
    <location>
        <begin position="61"/>
        <end position="86"/>
    </location>
</feature>
<sequence>MSAIRNNNAVLPIGTQARYVHDLFLTYSRINRPCRPNADIKAGKELTTTYMLNIRSEKQRQEQLQEGCGFKRPSPPLPTTPQTAIG</sequence>
<reference evidence="2" key="1">
    <citation type="submission" date="2021-12" db="EMBL/GenBank/DDBJ databases">
        <authorList>
            <person name="Zaccaron A."/>
            <person name="Stergiopoulos I."/>
        </authorList>
    </citation>
    <scope>NUCLEOTIDE SEQUENCE</scope>
    <source>
        <strain evidence="2">Race5_Kim</strain>
    </source>
</reference>